<dbReference type="EMBL" id="KB469296">
    <property type="protein sequence ID" value="EPQ59997.1"/>
    <property type="molecule type" value="Genomic_DNA"/>
</dbReference>
<feature type="compositionally biased region" description="Basic and acidic residues" evidence="1">
    <location>
        <begin position="171"/>
        <end position="192"/>
    </location>
</feature>
<gene>
    <name evidence="2" type="ORF">GLOTRDRAFT_123756</name>
</gene>
<reference evidence="2 3" key="1">
    <citation type="journal article" date="2012" name="Science">
        <title>The Paleozoic origin of enzymatic lignin decomposition reconstructed from 31 fungal genomes.</title>
        <authorList>
            <person name="Floudas D."/>
            <person name="Binder M."/>
            <person name="Riley R."/>
            <person name="Barry K."/>
            <person name="Blanchette R.A."/>
            <person name="Henrissat B."/>
            <person name="Martinez A.T."/>
            <person name="Otillar R."/>
            <person name="Spatafora J.W."/>
            <person name="Yadav J.S."/>
            <person name="Aerts A."/>
            <person name="Benoit I."/>
            <person name="Boyd A."/>
            <person name="Carlson A."/>
            <person name="Copeland A."/>
            <person name="Coutinho P.M."/>
            <person name="de Vries R.P."/>
            <person name="Ferreira P."/>
            <person name="Findley K."/>
            <person name="Foster B."/>
            <person name="Gaskell J."/>
            <person name="Glotzer D."/>
            <person name="Gorecki P."/>
            <person name="Heitman J."/>
            <person name="Hesse C."/>
            <person name="Hori C."/>
            <person name="Igarashi K."/>
            <person name="Jurgens J.A."/>
            <person name="Kallen N."/>
            <person name="Kersten P."/>
            <person name="Kohler A."/>
            <person name="Kuees U."/>
            <person name="Kumar T.K.A."/>
            <person name="Kuo A."/>
            <person name="LaButti K."/>
            <person name="Larrondo L.F."/>
            <person name="Lindquist E."/>
            <person name="Ling A."/>
            <person name="Lombard V."/>
            <person name="Lucas S."/>
            <person name="Lundell T."/>
            <person name="Martin R."/>
            <person name="McLaughlin D.J."/>
            <person name="Morgenstern I."/>
            <person name="Morin E."/>
            <person name="Murat C."/>
            <person name="Nagy L.G."/>
            <person name="Nolan M."/>
            <person name="Ohm R.A."/>
            <person name="Patyshakuliyeva A."/>
            <person name="Rokas A."/>
            <person name="Ruiz-Duenas F.J."/>
            <person name="Sabat G."/>
            <person name="Salamov A."/>
            <person name="Samejima M."/>
            <person name="Schmutz J."/>
            <person name="Slot J.C."/>
            <person name="St John F."/>
            <person name="Stenlid J."/>
            <person name="Sun H."/>
            <person name="Sun S."/>
            <person name="Syed K."/>
            <person name="Tsang A."/>
            <person name="Wiebenga A."/>
            <person name="Young D."/>
            <person name="Pisabarro A."/>
            <person name="Eastwood D.C."/>
            <person name="Martin F."/>
            <person name="Cullen D."/>
            <person name="Grigoriev I.V."/>
            <person name="Hibbett D.S."/>
        </authorList>
    </citation>
    <scope>NUCLEOTIDE SEQUENCE [LARGE SCALE GENOMIC DNA]</scope>
    <source>
        <strain evidence="2 3">ATCC 11539</strain>
    </source>
</reference>
<dbReference type="AlphaFoldDB" id="S7QL46"/>
<feature type="compositionally biased region" description="Basic and acidic residues" evidence="1">
    <location>
        <begin position="374"/>
        <end position="404"/>
    </location>
</feature>
<dbReference type="KEGG" id="gtr:GLOTRDRAFT_123756"/>
<keyword evidence="3" id="KW-1185">Reference proteome</keyword>
<dbReference type="GeneID" id="19300994"/>
<evidence type="ECO:0000313" key="2">
    <source>
        <dbReference type="EMBL" id="EPQ59997.1"/>
    </source>
</evidence>
<feature type="region of interest" description="Disordered" evidence="1">
    <location>
        <begin position="297"/>
        <end position="404"/>
    </location>
</feature>
<name>S7QL46_GLOTA</name>
<feature type="compositionally biased region" description="Low complexity" evidence="1">
    <location>
        <begin position="343"/>
        <end position="355"/>
    </location>
</feature>
<dbReference type="RefSeq" id="XP_007860497.1">
    <property type="nucleotide sequence ID" value="XM_007862306.1"/>
</dbReference>
<sequence length="404" mass="44170">MAPKTRQRSGAANQHLQEELNVHPPSRRRKKLDRDAGRSLHSAEMGDTDRIGLSEDAGDNNLQLKRKRPPATPQMSDSEAAPAKRRCTPAQARKGTNVCIDNETDKENALQDSERYGYSSESYLPENNMDMDPPSNSDAASENLPVKRRTRKGSNRSQKGTGRAAVGQGRNELHPISEEEEYRDGRPSESHSRKQGGKTSGSQTSVPVKARLKANWMSQKSEHAKHERTKPNAVAHAGAKSTSSNHAPATGHQPARRGSCEREASPSPPPPQVDLIMACGSSSRGWASAVFSRPQTSTIADSLNKRISKVASPVKEGGFPGDEDEGHEEEAAKSSPVKGQKRVTSSSMVSVHVSHPPLESISGANGHHSAARGTQDKRKEHRSGPNRDRDEQEYQPRRRRPNEQ</sequence>
<accession>S7QL46</accession>
<feature type="region of interest" description="Disordered" evidence="1">
    <location>
        <begin position="1"/>
        <end position="273"/>
    </location>
</feature>
<dbReference type="HOGENOM" id="CLU_681609_0_0_1"/>
<proteinExistence type="predicted"/>
<evidence type="ECO:0000313" key="3">
    <source>
        <dbReference type="Proteomes" id="UP000030669"/>
    </source>
</evidence>
<organism evidence="2 3">
    <name type="scientific">Gloeophyllum trabeum (strain ATCC 11539 / FP-39264 / Madison 617)</name>
    <name type="common">Brown rot fungus</name>
    <dbReference type="NCBI Taxonomy" id="670483"/>
    <lineage>
        <taxon>Eukaryota</taxon>
        <taxon>Fungi</taxon>
        <taxon>Dikarya</taxon>
        <taxon>Basidiomycota</taxon>
        <taxon>Agaricomycotina</taxon>
        <taxon>Agaricomycetes</taxon>
        <taxon>Gloeophyllales</taxon>
        <taxon>Gloeophyllaceae</taxon>
        <taxon>Gloeophyllum</taxon>
    </lineage>
</organism>
<feature type="compositionally biased region" description="Basic and acidic residues" evidence="1">
    <location>
        <begin position="103"/>
        <end position="115"/>
    </location>
</feature>
<evidence type="ECO:0000256" key="1">
    <source>
        <dbReference type="SAM" id="MobiDB-lite"/>
    </source>
</evidence>
<dbReference type="Proteomes" id="UP000030669">
    <property type="component" value="Unassembled WGS sequence"/>
</dbReference>
<protein>
    <submittedName>
        <fullName evidence="2">Uncharacterized protein</fullName>
    </submittedName>
</protein>